<sequence>MTPPFGSPAPAAAALHPADDADAFVALHALLLAATPAQQGSHARGGAVAADTELQNCIGFGATPACSAALVGTTVALGAAADCLALPAQPPLGTRGPVDAAGAALVDAVCGGGVVVAPRCLVLPLPAVVVAATAEAAGPGHLVASPPAAAATGELPRWLLPRPPSTA</sequence>
<evidence type="ECO:0000313" key="1">
    <source>
        <dbReference type="Proteomes" id="UP000515125"/>
    </source>
</evidence>
<protein>
    <submittedName>
        <fullName evidence="2">Uncharacterized protein LOC113146619</fullName>
    </submittedName>
</protein>
<gene>
    <name evidence="2" type="primary">LOC113146619</name>
</gene>
<name>A0A6P6RS05_9EIME</name>
<reference evidence="2" key="1">
    <citation type="submission" date="2025-08" db="UniProtKB">
        <authorList>
            <consortium name="RefSeq"/>
        </authorList>
    </citation>
    <scope>IDENTIFICATION</scope>
</reference>
<dbReference type="GeneID" id="113146619"/>
<keyword evidence="1" id="KW-1185">Reference proteome</keyword>
<accession>A0A6P6RS05</accession>
<dbReference type="RefSeq" id="XP_026190332.1">
    <property type="nucleotide sequence ID" value="XM_026334547.1"/>
</dbReference>
<proteinExistence type="predicted"/>
<dbReference type="AlphaFoldDB" id="A0A6P6RS05"/>
<dbReference type="Proteomes" id="UP000515125">
    <property type="component" value="Unplaced"/>
</dbReference>
<evidence type="ECO:0000313" key="2">
    <source>
        <dbReference type="RefSeq" id="XP_026190332.1"/>
    </source>
</evidence>
<organism evidence="1 2">
    <name type="scientific">Cyclospora cayetanensis</name>
    <dbReference type="NCBI Taxonomy" id="88456"/>
    <lineage>
        <taxon>Eukaryota</taxon>
        <taxon>Sar</taxon>
        <taxon>Alveolata</taxon>
        <taxon>Apicomplexa</taxon>
        <taxon>Conoidasida</taxon>
        <taxon>Coccidia</taxon>
        <taxon>Eucoccidiorida</taxon>
        <taxon>Eimeriorina</taxon>
        <taxon>Eimeriidae</taxon>
        <taxon>Cyclospora</taxon>
    </lineage>
</organism>